<proteinExistence type="predicted"/>
<evidence type="ECO:0000256" key="3">
    <source>
        <dbReference type="ARBA" id="ARBA00022989"/>
    </source>
</evidence>
<protein>
    <submittedName>
        <fullName evidence="7">O-antigen ligase family protein</fullName>
    </submittedName>
</protein>
<keyword evidence="4 5" id="KW-0472">Membrane</keyword>
<evidence type="ECO:0000313" key="8">
    <source>
        <dbReference type="Proteomes" id="UP001597101"/>
    </source>
</evidence>
<feature type="transmembrane region" description="Helical" evidence="5">
    <location>
        <begin position="138"/>
        <end position="163"/>
    </location>
</feature>
<sequence>MAIEPETTLSDGFDYWILRICRDSAAVVLFIIGPILQVAVTRWMPAAILLALVFLLVGHAITGFRHLNFRQSVRSFRTDPVRLLVLSFAAFVVWYAIGIFRSPIPLEALFDVAALLALIPIALILARECSRTIIAPMSIMVMSGSLIGATLVLLDLLGLTSLYALRDTNSELYDLNRNTIGLVFLAIPIAVFSKPTALHKILAFGFLIVLAAVLWATQSQTAQLAAVFAGAVWGILTVAPRLRTWLIASAAAFTLVFPLLLPLVGAAVTNSSSSFLKDGHALHRAAIWQGYADEIADSPIFGTGAKADRHLAMKGALAETLSDAGFDTRTTHPHNFVLEIWVNFGLIGAILFAAVLLSLAKTVAGLGQQEGMAATCLLVAAYVSALVGASWLQGWYLAALVIAIVAFLGWPRREDKDLSTDSNDF</sequence>
<accession>A0ABW3FH94</accession>
<evidence type="ECO:0000259" key="6">
    <source>
        <dbReference type="Pfam" id="PF04932"/>
    </source>
</evidence>
<dbReference type="PANTHER" id="PTHR37422">
    <property type="entry name" value="TEICHURONIC ACID BIOSYNTHESIS PROTEIN TUAE"/>
    <property type="match status" value="1"/>
</dbReference>
<feature type="transmembrane region" description="Helical" evidence="5">
    <location>
        <begin position="43"/>
        <end position="62"/>
    </location>
</feature>
<keyword evidence="3 5" id="KW-1133">Transmembrane helix</keyword>
<feature type="transmembrane region" description="Helical" evidence="5">
    <location>
        <begin position="108"/>
        <end position="126"/>
    </location>
</feature>
<feature type="domain" description="O-antigen ligase-related" evidence="6">
    <location>
        <begin position="206"/>
        <end position="353"/>
    </location>
</feature>
<evidence type="ECO:0000256" key="4">
    <source>
        <dbReference type="ARBA" id="ARBA00023136"/>
    </source>
</evidence>
<dbReference type="Proteomes" id="UP001597101">
    <property type="component" value="Unassembled WGS sequence"/>
</dbReference>
<keyword evidence="2 5" id="KW-0812">Transmembrane</keyword>
<dbReference type="PANTHER" id="PTHR37422:SF13">
    <property type="entry name" value="LIPOPOLYSACCHARIDE BIOSYNTHESIS PROTEIN PA4999-RELATED"/>
    <property type="match status" value="1"/>
</dbReference>
<keyword evidence="8" id="KW-1185">Reference proteome</keyword>
<comment type="caution">
    <text evidence="7">The sequence shown here is derived from an EMBL/GenBank/DDBJ whole genome shotgun (WGS) entry which is preliminary data.</text>
</comment>
<gene>
    <name evidence="7" type="ORF">ACFQ14_11800</name>
</gene>
<organism evidence="7 8">
    <name type="scientific">Pseudahrensia aquimaris</name>
    <dbReference type="NCBI Taxonomy" id="744461"/>
    <lineage>
        <taxon>Bacteria</taxon>
        <taxon>Pseudomonadati</taxon>
        <taxon>Pseudomonadota</taxon>
        <taxon>Alphaproteobacteria</taxon>
        <taxon>Hyphomicrobiales</taxon>
        <taxon>Ahrensiaceae</taxon>
        <taxon>Pseudahrensia</taxon>
    </lineage>
</organism>
<feature type="transmembrane region" description="Helical" evidence="5">
    <location>
        <begin position="340"/>
        <end position="359"/>
    </location>
</feature>
<feature type="transmembrane region" description="Helical" evidence="5">
    <location>
        <begin position="394"/>
        <end position="410"/>
    </location>
</feature>
<evidence type="ECO:0000256" key="5">
    <source>
        <dbReference type="SAM" id="Phobius"/>
    </source>
</evidence>
<dbReference type="InterPro" id="IPR007016">
    <property type="entry name" value="O-antigen_ligase-rel_domated"/>
</dbReference>
<dbReference type="EMBL" id="JBHTJV010000009">
    <property type="protein sequence ID" value="MFD0917093.1"/>
    <property type="molecule type" value="Genomic_DNA"/>
</dbReference>
<evidence type="ECO:0000313" key="7">
    <source>
        <dbReference type="EMBL" id="MFD0917093.1"/>
    </source>
</evidence>
<evidence type="ECO:0000256" key="2">
    <source>
        <dbReference type="ARBA" id="ARBA00022692"/>
    </source>
</evidence>
<comment type="subcellular location">
    <subcellularLocation>
        <location evidence="1">Membrane</location>
        <topology evidence="1">Multi-pass membrane protein</topology>
    </subcellularLocation>
</comment>
<dbReference type="RefSeq" id="WP_377212931.1">
    <property type="nucleotide sequence ID" value="NZ_JBHTJV010000009.1"/>
</dbReference>
<feature type="transmembrane region" description="Helical" evidence="5">
    <location>
        <begin position="20"/>
        <end position="37"/>
    </location>
</feature>
<feature type="transmembrane region" description="Helical" evidence="5">
    <location>
        <begin position="197"/>
        <end position="216"/>
    </location>
</feature>
<feature type="transmembrane region" description="Helical" evidence="5">
    <location>
        <begin position="83"/>
        <end position="102"/>
    </location>
</feature>
<feature type="transmembrane region" description="Helical" evidence="5">
    <location>
        <begin position="175"/>
        <end position="192"/>
    </location>
</feature>
<feature type="transmembrane region" description="Helical" evidence="5">
    <location>
        <begin position="371"/>
        <end position="388"/>
    </location>
</feature>
<dbReference type="Pfam" id="PF04932">
    <property type="entry name" value="Wzy_C"/>
    <property type="match status" value="1"/>
</dbReference>
<name>A0ABW3FH94_9HYPH</name>
<dbReference type="GO" id="GO:0016874">
    <property type="term" value="F:ligase activity"/>
    <property type="evidence" value="ECO:0007669"/>
    <property type="project" value="UniProtKB-KW"/>
</dbReference>
<feature type="transmembrane region" description="Helical" evidence="5">
    <location>
        <begin position="246"/>
        <end position="268"/>
    </location>
</feature>
<dbReference type="InterPro" id="IPR051533">
    <property type="entry name" value="WaaL-like"/>
</dbReference>
<evidence type="ECO:0000256" key="1">
    <source>
        <dbReference type="ARBA" id="ARBA00004141"/>
    </source>
</evidence>
<reference evidence="8" key="1">
    <citation type="journal article" date="2019" name="Int. J. Syst. Evol. Microbiol.">
        <title>The Global Catalogue of Microorganisms (GCM) 10K type strain sequencing project: providing services to taxonomists for standard genome sequencing and annotation.</title>
        <authorList>
            <consortium name="The Broad Institute Genomics Platform"/>
            <consortium name="The Broad Institute Genome Sequencing Center for Infectious Disease"/>
            <person name="Wu L."/>
            <person name="Ma J."/>
        </authorList>
    </citation>
    <scope>NUCLEOTIDE SEQUENCE [LARGE SCALE GENOMIC DNA]</scope>
    <source>
        <strain evidence="8">CCUG 60023</strain>
    </source>
</reference>
<keyword evidence="7" id="KW-0436">Ligase</keyword>
<feature type="transmembrane region" description="Helical" evidence="5">
    <location>
        <begin position="222"/>
        <end position="239"/>
    </location>
</feature>